<proteinExistence type="predicted"/>
<keyword evidence="2" id="KW-1185">Reference proteome</keyword>
<dbReference type="EMBL" id="JANBPG010000001">
    <property type="protein sequence ID" value="KAJ1902453.1"/>
    <property type="molecule type" value="Genomic_DNA"/>
</dbReference>
<comment type="caution">
    <text evidence="1">The sequence shown here is derived from an EMBL/GenBank/DDBJ whole genome shotgun (WGS) entry which is preliminary data.</text>
</comment>
<protein>
    <submittedName>
        <fullName evidence="1">Uncharacterized protein</fullName>
    </submittedName>
</protein>
<evidence type="ECO:0000313" key="2">
    <source>
        <dbReference type="Proteomes" id="UP001150581"/>
    </source>
</evidence>
<reference evidence="1" key="1">
    <citation type="submission" date="2022-07" db="EMBL/GenBank/DDBJ databases">
        <title>Phylogenomic reconstructions and comparative analyses of Kickxellomycotina fungi.</title>
        <authorList>
            <person name="Reynolds N.K."/>
            <person name="Stajich J.E."/>
            <person name="Barry K."/>
            <person name="Grigoriev I.V."/>
            <person name="Crous P."/>
            <person name="Smith M.E."/>
        </authorList>
    </citation>
    <scope>NUCLEOTIDE SEQUENCE</scope>
    <source>
        <strain evidence="1">Benny 63K</strain>
    </source>
</reference>
<accession>A0ACC1IXD4</accession>
<sequence>MRLFNSGDSVDPKANLLQTWYMYCRSRSNYSDETCDETRLLEYADYLFEQTQGDQCDSARSHFVSVQTRLAILWTVWRVPVDCNRRRRKQIFNESFKPIGRHVEDRINEIYRITPFGELSEANAEVVAPSDDFGSVPAATPILFHASCDDEDVLDIAGPEEVVGLPQLDSRDPGEPLAVYSNFGKHKTDLCGEFRELELAKSDKKWRVFIKESDVLLNCILLRRSSYCSLKMRLWHLLSVSTWLDSDVIFNISLGSLLLGISTSQSAFPGTECIVIDSAKIKCTAFLDDNDNDYVEGVARLRRSKSANRIAHPKVELVRHSLAVQCPWNALSMLLFYKWHVLKEPLPNFRDESWRETLLFGNNDSEFEMRDDQLKHLCGDQYEEYLKVSSGSTQSYKRMYRRSFSVMADMITKSSVFKRTLSTASSITMDHHVLGSSVFPMIQSVNAGVDDFSSNKLHDIPRRQYVVENELKDLIFPFLDDEVTFRFYEGGGNKSDWHKSLAGFCKVLKTLRLVLLQDMMLMFDVKFYRRMLRGSAMMSSAVFQSTLFANCSKEIGEAAWQAEALSLTLNMPKDIVLTRVVPEAAHHLHTSAVEAASEPVSALGSALALASDLTSPTKMKSMIKSTDPQKRRHSTFGDELLSSPTSTPKKKTHMEPHKRIKRANTTGIADFVGVGESSVGGNSPLASSPTPVNDTGVIYIDNDDEHSVAEHQDLRGQQGAVAAGELGFGFGLSAYTDAQFVLDDVVGQEQNQDVDYTHDETMDGKYEEKAIEDNYNSERNSHSRAAAAIDQATALGDEPVAGDPLQESGDEAWPSDEPNAQWTETLIQYVADNSAEAEPARGTEVSSTVVSTGSWNEDVEIISLQKERDNLKRRCDNANIHLNKLQTIMLNFLRPAKESLTSNVRDLKHIEKRQNSINLLADRSLQQLDWSSCPTGLHDHIKSYQTEIAEIGKKIKSARSTNKTANRLLTNAERDIIKTIEDISNVLNFESSGDDSTDNSSTFGMTDIDDNDAMRGAS</sequence>
<dbReference type="Proteomes" id="UP001150581">
    <property type="component" value="Unassembled WGS sequence"/>
</dbReference>
<gene>
    <name evidence="1" type="ORF">LPJ66_000065</name>
</gene>
<evidence type="ECO:0000313" key="1">
    <source>
        <dbReference type="EMBL" id="KAJ1902453.1"/>
    </source>
</evidence>
<name>A0ACC1IXD4_9FUNG</name>
<organism evidence="1 2">
    <name type="scientific">Kickxella alabastrina</name>
    <dbReference type="NCBI Taxonomy" id="61397"/>
    <lineage>
        <taxon>Eukaryota</taxon>
        <taxon>Fungi</taxon>
        <taxon>Fungi incertae sedis</taxon>
        <taxon>Zoopagomycota</taxon>
        <taxon>Kickxellomycotina</taxon>
        <taxon>Kickxellomycetes</taxon>
        <taxon>Kickxellales</taxon>
        <taxon>Kickxellaceae</taxon>
        <taxon>Kickxella</taxon>
    </lineage>
</organism>